<reference evidence="1" key="1">
    <citation type="submission" date="2019-10" db="EMBL/GenBank/DDBJ databases">
        <title>Conservation and host-specific expression of non-tandemly repeated heterogenous ribosome RNA gene in arbuscular mycorrhizal fungi.</title>
        <authorList>
            <person name="Maeda T."/>
            <person name="Kobayashi Y."/>
            <person name="Nakagawa T."/>
            <person name="Ezawa T."/>
            <person name="Yamaguchi K."/>
            <person name="Bino T."/>
            <person name="Nishimoto Y."/>
            <person name="Shigenobu S."/>
            <person name="Kawaguchi M."/>
        </authorList>
    </citation>
    <scope>NUCLEOTIDE SEQUENCE</scope>
    <source>
        <strain evidence="1">HR1</strain>
    </source>
</reference>
<dbReference type="AlphaFoldDB" id="A0A8H3MI77"/>
<evidence type="ECO:0000313" key="2">
    <source>
        <dbReference type="Proteomes" id="UP000615446"/>
    </source>
</evidence>
<name>A0A8H3MI77_9GLOM</name>
<organism evidence="1 2">
    <name type="scientific">Rhizophagus clarus</name>
    <dbReference type="NCBI Taxonomy" id="94130"/>
    <lineage>
        <taxon>Eukaryota</taxon>
        <taxon>Fungi</taxon>
        <taxon>Fungi incertae sedis</taxon>
        <taxon>Mucoromycota</taxon>
        <taxon>Glomeromycotina</taxon>
        <taxon>Glomeromycetes</taxon>
        <taxon>Glomerales</taxon>
        <taxon>Glomeraceae</taxon>
        <taxon>Rhizophagus</taxon>
    </lineage>
</organism>
<accession>A0A8H3MI77</accession>
<protein>
    <submittedName>
        <fullName evidence="1">Uncharacterized protein</fullName>
    </submittedName>
</protein>
<gene>
    <name evidence="1" type="ORF">RCL2_002964900</name>
</gene>
<dbReference type="Proteomes" id="UP000615446">
    <property type="component" value="Unassembled WGS sequence"/>
</dbReference>
<comment type="caution">
    <text evidence="1">The sequence shown here is derived from an EMBL/GenBank/DDBJ whole genome shotgun (WGS) entry which is preliminary data.</text>
</comment>
<sequence>MCQTSGRSLVVNSEVKRPFGLEFLVPQNSEICDKRSLDFWHSLGVEYAISGFLLKWSVQNLIFRLPKL</sequence>
<proteinExistence type="predicted"/>
<dbReference type="EMBL" id="BLAL01000319">
    <property type="protein sequence ID" value="GET03305.1"/>
    <property type="molecule type" value="Genomic_DNA"/>
</dbReference>
<evidence type="ECO:0000313" key="1">
    <source>
        <dbReference type="EMBL" id="GET03305.1"/>
    </source>
</evidence>